<dbReference type="Pfam" id="PF05199">
    <property type="entry name" value="GMC_oxred_C"/>
    <property type="match status" value="1"/>
</dbReference>
<name>A0A848L2J1_9ACTN</name>
<dbReference type="PROSITE" id="PS00624">
    <property type="entry name" value="GMC_OXRED_2"/>
    <property type="match status" value="1"/>
</dbReference>
<comment type="similarity">
    <text evidence="1">Belongs to the GMC oxidoreductase family.</text>
</comment>
<protein>
    <submittedName>
        <fullName evidence="4">GMC family oxidoreductase</fullName>
    </submittedName>
</protein>
<dbReference type="GO" id="GO:0050660">
    <property type="term" value="F:flavin adenine dinucleotide binding"/>
    <property type="evidence" value="ECO:0007669"/>
    <property type="project" value="InterPro"/>
</dbReference>
<dbReference type="GO" id="GO:0016614">
    <property type="term" value="F:oxidoreductase activity, acting on CH-OH group of donors"/>
    <property type="evidence" value="ECO:0007669"/>
    <property type="project" value="InterPro"/>
</dbReference>
<dbReference type="Proteomes" id="UP000550729">
    <property type="component" value="Unassembled WGS sequence"/>
</dbReference>
<accession>A0A848L2J1</accession>
<evidence type="ECO:0000313" key="4">
    <source>
        <dbReference type="EMBL" id="NMO05240.1"/>
    </source>
</evidence>
<evidence type="ECO:0000256" key="2">
    <source>
        <dbReference type="PIRSR" id="PIRSR000137-2"/>
    </source>
</evidence>
<dbReference type="Pfam" id="PF00732">
    <property type="entry name" value="GMC_oxred_N"/>
    <property type="match status" value="1"/>
</dbReference>
<evidence type="ECO:0000313" key="5">
    <source>
        <dbReference type="Proteomes" id="UP000550729"/>
    </source>
</evidence>
<dbReference type="PANTHER" id="PTHR11552:SF213">
    <property type="entry name" value="DEHYDROGENASE, PUTATIVE-RELATED"/>
    <property type="match status" value="1"/>
</dbReference>
<dbReference type="SUPFAM" id="SSF54373">
    <property type="entry name" value="FAD-linked reductases, C-terminal domain"/>
    <property type="match status" value="1"/>
</dbReference>
<dbReference type="InterPro" id="IPR000172">
    <property type="entry name" value="GMC_OxRdtase_N"/>
</dbReference>
<organism evidence="4 5">
    <name type="scientific">Gordonia asplenii</name>
    <dbReference type="NCBI Taxonomy" id="2725283"/>
    <lineage>
        <taxon>Bacteria</taxon>
        <taxon>Bacillati</taxon>
        <taxon>Actinomycetota</taxon>
        <taxon>Actinomycetes</taxon>
        <taxon>Mycobacteriales</taxon>
        <taxon>Gordoniaceae</taxon>
        <taxon>Gordonia</taxon>
    </lineage>
</organism>
<comment type="cofactor">
    <cofactor evidence="2">
        <name>FAD</name>
        <dbReference type="ChEBI" id="CHEBI:57692"/>
    </cofactor>
</comment>
<evidence type="ECO:0000256" key="1">
    <source>
        <dbReference type="ARBA" id="ARBA00010790"/>
    </source>
</evidence>
<keyword evidence="2" id="KW-0274">FAD</keyword>
<feature type="binding site" evidence="2">
    <location>
        <position position="270"/>
    </location>
    <ligand>
        <name>FAD</name>
        <dbReference type="ChEBI" id="CHEBI:57692"/>
    </ligand>
</feature>
<gene>
    <name evidence="4" type="ORF">HH308_28880</name>
</gene>
<comment type="caution">
    <text evidence="4">The sequence shown here is derived from an EMBL/GenBank/DDBJ whole genome shotgun (WGS) entry which is preliminary data.</text>
</comment>
<keyword evidence="2" id="KW-0285">Flavoprotein</keyword>
<proteinExistence type="inferred from homology"/>
<dbReference type="Gene3D" id="3.30.560.10">
    <property type="entry name" value="Glucose Oxidase, domain 3"/>
    <property type="match status" value="1"/>
</dbReference>
<dbReference type="AlphaFoldDB" id="A0A848L2J1"/>
<dbReference type="InterPro" id="IPR007867">
    <property type="entry name" value="GMC_OxRtase_C"/>
</dbReference>
<dbReference type="InterPro" id="IPR012132">
    <property type="entry name" value="GMC_OxRdtase"/>
</dbReference>
<evidence type="ECO:0000259" key="3">
    <source>
        <dbReference type="PROSITE" id="PS00624"/>
    </source>
</evidence>
<sequence length="613" mass="65992">MAQVRVQTSEEIFDFIVVGSGAGGGPLAANLALAGFSVLLLEAGDEHSCLYYSIPIMQAYASEDAAMRWDFFVRHYDDAASAHADPKYVPDRGGVWYPRGSTLGGSTAISAMVTIYPHPGDWNRLAELTGDDSWNAESMRGLVTRLEAWRGVDAAPLPDDDEAARDEKARHGLHGWLGTTRADPKVGGRDERFLDVIGAMEQTARDRFGIDEQISLPRDPNAADTPVGFAGMTFIPVAVADGQRVGSRERIQSVRSQVPDLLSVRTDALVTRVVFDGERAIGVEYLSGARLYAAAPQDAGPSSAPVVVRARREVILAGGTFNTPQLLKLSGIGPADELTALGIDVVVDAPGVGRNLHDRYEVAVVTELDADYPIFDGAALDIPADPADGDALYSEWRDAHDGPYTTNGTLAAIVAKSTAAQDDSDLIVFSLPIDFRGYYPGYAKDAVAHRNRLSILILKAHTDNRAGTVTLSSADPRDVPEIAFRYFDEGDAFEADLDGVVDGIEIARDIVGHLRLAKPVAELLPGQGVSDRRGLRDFVRSRAWGHHACGTAKIGRDDDPYAVLDGDFRVRGVTGLRVVDASVFPDIPGFFIASAVYLISEKASDVIIAEHRR</sequence>
<dbReference type="InterPro" id="IPR036188">
    <property type="entry name" value="FAD/NAD-bd_sf"/>
</dbReference>
<dbReference type="PIRSF" id="PIRSF000137">
    <property type="entry name" value="Alcohol_oxidase"/>
    <property type="match status" value="1"/>
</dbReference>
<reference evidence="4 5" key="1">
    <citation type="submission" date="2020-04" db="EMBL/GenBank/DDBJ databases">
        <title>Gordonia sp. nov. TBRC 11910.</title>
        <authorList>
            <person name="Suriyachadkun C."/>
        </authorList>
    </citation>
    <scope>NUCLEOTIDE SEQUENCE [LARGE SCALE GENOMIC DNA]</scope>
    <source>
        <strain evidence="4 5">TBRC 11910</strain>
    </source>
</reference>
<dbReference type="RefSeq" id="WP_170197745.1">
    <property type="nucleotide sequence ID" value="NZ_JABBNB010000057.1"/>
</dbReference>
<feature type="domain" description="Glucose-methanol-choline oxidoreductase N-terminal" evidence="3">
    <location>
        <begin position="319"/>
        <end position="333"/>
    </location>
</feature>
<keyword evidence="5" id="KW-1185">Reference proteome</keyword>
<dbReference type="PANTHER" id="PTHR11552">
    <property type="entry name" value="GLUCOSE-METHANOL-CHOLINE GMC OXIDOREDUCTASE"/>
    <property type="match status" value="1"/>
</dbReference>
<dbReference type="EMBL" id="JABBNB010000057">
    <property type="protein sequence ID" value="NMO05240.1"/>
    <property type="molecule type" value="Genomic_DNA"/>
</dbReference>
<dbReference type="Gene3D" id="3.50.50.60">
    <property type="entry name" value="FAD/NAD(P)-binding domain"/>
    <property type="match status" value="1"/>
</dbReference>
<dbReference type="SUPFAM" id="SSF51905">
    <property type="entry name" value="FAD/NAD(P)-binding domain"/>
    <property type="match status" value="1"/>
</dbReference>